<dbReference type="Pfam" id="PF04073">
    <property type="entry name" value="tRNA_edit"/>
    <property type="match status" value="1"/>
</dbReference>
<gene>
    <name evidence="2" type="ORF">C8D97_101123</name>
</gene>
<name>A0A316G1L4_9GAMM</name>
<accession>A0A316G1L4</accession>
<keyword evidence="3" id="KW-1185">Reference proteome</keyword>
<evidence type="ECO:0000313" key="3">
    <source>
        <dbReference type="Proteomes" id="UP000245790"/>
    </source>
</evidence>
<protein>
    <submittedName>
        <fullName evidence="2">Ala-tRNA(Pro) deacylase</fullName>
    </submittedName>
</protein>
<dbReference type="GO" id="GO:0002161">
    <property type="term" value="F:aminoacyl-tRNA deacylase activity"/>
    <property type="evidence" value="ECO:0007669"/>
    <property type="project" value="InterPro"/>
</dbReference>
<dbReference type="CDD" id="cd04332">
    <property type="entry name" value="YbaK_like"/>
    <property type="match status" value="1"/>
</dbReference>
<feature type="domain" description="YbaK/aminoacyl-tRNA synthetase-associated" evidence="1">
    <location>
        <begin position="22"/>
        <end position="140"/>
    </location>
</feature>
<dbReference type="AlphaFoldDB" id="A0A316G1L4"/>
<dbReference type="SUPFAM" id="SSF55826">
    <property type="entry name" value="YbaK/ProRS associated domain"/>
    <property type="match status" value="1"/>
</dbReference>
<dbReference type="Proteomes" id="UP000245790">
    <property type="component" value="Unassembled WGS sequence"/>
</dbReference>
<evidence type="ECO:0000259" key="1">
    <source>
        <dbReference type="Pfam" id="PF04073"/>
    </source>
</evidence>
<dbReference type="InterPro" id="IPR036754">
    <property type="entry name" value="YbaK/aa-tRNA-synt-asso_dom_sf"/>
</dbReference>
<reference evidence="2 3" key="1">
    <citation type="submission" date="2018-05" db="EMBL/GenBank/DDBJ databases">
        <title>Genomic Encyclopedia of Type Strains, Phase IV (KMG-IV): sequencing the most valuable type-strain genomes for metagenomic binning, comparative biology and taxonomic classification.</title>
        <authorList>
            <person name="Goeker M."/>
        </authorList>
    </citation>
    <scope>NUCLEOTIDE SEQUENCE [LARGE SCALE GENOMIC DNA]</scope>
    <source>
        <strain evidence="2 3">DSM 25350</strain>
    </source>
</reference>
<dbReference type="EMBL" id="QGGU01000001">
    <property type="protein sequence ID" value="PWK54275.1"/>
    <property type="molecule type" value="Genomic_DNA"/>
</dbReference>
<dbReference type="Gene3D" id="3.90.960.10">
    <property type="entry name" value="YbaK/aminoacyl-tRNA synthetase-associated domain"/>
    <property type="match status" value="1"/>
</dbReference>
<dbReference type="InterPro" id="IPR007214">
    <property type="entry name" value="YbaK/aa-tRNA-synth-assoc-dom"/>
</dbReference>
<dbReference type="OrthoDB" id="9786549at2"/>
<evidence type="ECO:0000313" key="2">
    <source>
        <dbReference type="EMBL" id="PWK54275.1"/>
    </source>
</evidence>
<sequence length="173" mass="19707">MTIPKATELFDSKGLQYQVLQHPRSVTAKETARKSHIADESLTKTVVVRADDRLVMILIPADSSLDIFELAHTLKADCVNLVSEPELATLFPNCELGAFPPLGNVYGMPVYLAKELYERLEITFNSETHTELIRMNTVDFCQMVDAKRIEKGYQRTNTRISLYEQVSQPWSWI</sequence>
<dbReference type="RefSeq" id="WP_109761399.1">
    <property type="nucleotide sequence ID" value="NZ_QGGU01000001.1"/>
</dbReference>
<organism evidence="2 3">
    <name type="scientific">Pleionea mediterranea</name>
    <dbReference type="NCBI Taxonomy" id="523701"/>
    <lineage>
        <taxon>Bacteria</taxon>
        <taxon>Pseudomonadati</taxon>
        <taxon>Pseudomonadota</taxon>
        <taxon>Gammaproteobacteria</taxon>
        <taxon>Oceanospirillales</taxon>
        <taxon>Pleioneaceae</taxon>
        <taxon>Pleionea</taxon>
    </lineage>
</organism>
<proteinExistence type="predicted"/>
<comment type="caution">
    <text evidence="2">The sequence shown here is derived from an EMBL/GenBank/DDBJ whole genome shotgun (WGS) entry which is preliminary data.</text>
</comment>